<dbReference type="InterPro" id="IPR013986">
    <property type="entry name" value="DExx_box_DNA_helicase_dom_sf"/>
</dbReference>
<evidence type="ECO:0000256" key="10">
    <source>
        <dbReference type="ARBA" id="ARBA00034923"/>
    </source>
</evidence>
<keyword evidence="4 12" id="KW-0347">Helicase</keyword>
<dbReference type="Pfam" id="PF13361">
    <property type="entry name" value="UvrD_C"/>
    <property type="match status" value="2"/>
</dbReference>
<dbReference type="EMBL" id="VJON01000007">
    <property type="protein sequence ID" value="TSE35467.1"/>
    <property type="molecule type" value="Genomic_DNA"/>
</dbReference>
<dbReference type="CDD" id="cd18807">
    <property type="entry name" value="SF1_C_UvrD"/>
    <property type="match status" value="1"/>
</dbReference>
<evidence type="ECO:0000256" key="8">
    <source>
        <dbReference type="ARBA" id="ARBA00034617"/>
    </source>
</evidence>
<evidence type="ECO:0000313" key="17">
    <source>
        <dbReference type="Proteomes" id="UP000318294"/>
    </source>
</evidence>
<dbReference type="GO" id="GO:0003677">
    <property type="term" value="F:DNA binding"/>
    <property type="evidence" value="ECO:0007669"/>
    <property type="project" value="UniProtKB-KW"/>
</dbReference>
<dbReference type="InterPro" id="IPR014016">
    <property type="entry name" value="UvrD-like_ATP-bd"/>
</dbReference>
<gene>
    <name evidence="16" type="primary">rep_1</name>
    <name evidence="16" type="ORF">Tchar_00662</name>
</gene>
<dbReference type="PANTHER" id="PTHR11070">
    <property type="entry name" value="UVRD / RECB / PCRA DNA HELICASE FAMILY MEMBER"/>
    <property type="match status" value="1"/>
</dbReference>
<evidence type="ECO:0000256" key="2">
    <source>
        <dbReference type="ARBA" id="ARBA00022741"/>
    </source>
</evidence>
<dbReference type="InterPro" id="IPR014017">
    <property type="entry name" value="DNA_helicase_UvrD-like_C"/>
</dbReference>
<evidence type="ECO:0000256" key="9">
    <source>
        <dbReference type="ARBA" id="ARBA00034808"/>
    </source>
</evidence>
<feature type="region of interest" description="Disordered" evidence="13">
    <location>
        <begin position="523"/>
        <end position="543"/>
    </location>
</feature>
<dbReference type="InterPro" id="IPR000212">
    <property type="entry name" value="DNA_helicase_UvrD/REP"/>
</dbReference>
<keyword evidence="2 12" id="KW-0547">Nucleotide-binding</keyword>
<dbReference type="GO" id="GO:0005524">
    <property type="term" value="F:ATP binding"/>
    <property type="evidence" value="ECO:0007669"/>
    <property type="project" value="UniProtKB-UniRule"/>
</dbReference>
<evidence type="ECO:0000313" key="16">
    <source>
        <dbReference type="EMBL" id="TSE35467.1"/>
    </source>
</evidence>
<evidence type="ECO:0000256" key="6">
    <source>
        <dbReference type="ARBA" id="ARBA00023125"/>
    </source>
</evidence>
<dbReference type="Gene3D" id="3.40.50.300">
    <property type="entry name" value="P-loop containing nucleotide triphosphate hydrolases"/>
    <property type="match status" value="2"/>
</dbReference>
<organism evidence="16 17">
    <name type="scientific">Tepidimonas charontis</name>
    <dbReference type="NCBI Taxonomy" id="2267262"/>
    <lineage>
        <taxon>Bacteria</taxon>
        <taxon>Pseudomonadati</taxon>
        <taxon>Pseudomonadota</taxon>
        <taxon>Betaproteobacteria</taxon>
        <taxon>Burkholderiales</taxon>
        <taxon>Tepidimonas</taxon>
    </lineage>
</organism>
<keyword evidence="6" id="KW-0238">DNA-binding</keyword>
<keyword evidence="5 12" id="KW-0067">ATP-binding</keyword>
<sequence length="543" mass="59490">MGRLCAVTFTRDAAQELRSRILASCGEAHAKRLAVGTFHSLALAHLRRASGGQPPRLLAEGERVSLLRRCWQQHGSEEPFDDLVRAIDAAKARLYPAPFANATQEAVFRAYQDLLASEGAMDFADLLLACVQRIASGQLPPLPVRWMLVDEAQDMDEVQMEWVLLHGRAGTEVTLVGDDDQSLYAFRQALGYSGLQRVTTALSATETTLPINYRCAANILDHAARLIAHNQHRAAKKIIAHRQDNGEIRVIRCPDRWSEVDMVVDAIRQSPRGTQWAVLARTNNILDAVEVGLSGARVEFARSGGKSVWEHSIGSVLCGLLRSVLDDSWTGIANALSFCGVQAGWINDHSRRSRGGCVARLHAAVEHASDDATRKLLMGLRMGMIAWREQSSKDRASLVVHGVAAFLAEYCTPPQASLLRKLEGALIKLSGSLAQRLAFVTRSSPAGRRAPHVHIMTLHASKGLEFDSVWIVGCEDGTLPHADSDEEDERRLMYVGMTRAKNRLVVSSAVEEGPPSRFLEEAELGRNDSKASTLAPQNAKWVA</sequence>
<name>A0A554XI04_9BURK</name>
<protein>
    <recommendedName>
        <fullName evidence="9">DNA 3'-5' helicase</fullName>
        <ecNumber evidence="9">5.6.2.4</ecNumber>
    </recommendedName>
    <alternativeName>
        <fullName evidence="10">DNA 3'-5' helicase II</fullName>
    </alternativeName>
</protein>
<proteinExistence type="inferred from homology"/>
<comment type="caution">
    <text evidence="16">The sequence shown here is derived from an EMBL/GenBank/DDBJ whole genome shotgun (WGS) entry which is preliminary data.</text>
</comment>
<dbReference type="PROSITE" id="PS51217">
    <property type="entry name" value="UVRD_HELICASE_CTER"/>
    <property type="match status" value="1"/>
</dbReference>
<dbReference type="AlphaFoldDB" id="A0A554XI04"/>
<dbReference type="Gene3D" id="1.10.486.10">
    <property type="entry name" value="PCRA, domain 4"/>
    <property type="match status" value="1"/>
</dbReference>
<keyword evidence="17" id="KW-1185">Reference proteome</keyword>
<dbReference type="Gene3D" id="1.10.10.160">
    <property type="match status" value="1"/>
</dbReference>
<dbReference type="PANTHER" id="PTHR11070:SF2">
    <property type="entry name" value="ATP-DEPENDENT DNA HELICASE SRS2"/>
    <property type="match status" value="1"/>
</dbReference>
<evidence type="ECO:0000256" key="3">
    <source>
        <dbReference type="ARBA" id="ARBA00022801"/>
    </source>
</evidence>
<keyword evidence="7" id="KW-0413">Isomerase</keyword>
<dbReference type="GO" id="GO:0000725">
    <property type="term" value="P:recombinational repair"/>
    <property type="evidence" value="ECO:0007669"/>
    <property type="project" value="TreeGrafter"/>
</dbReference>
<reference evidence="16 17" key="1">
    <citation type="submission" date="2019-07" db="EMBL/GenBank/DDBJ databases">
        <title>Tepidimonas charontis SPSP-6 draft genome.</title>
        <authorList>
            <person name="Da Costa M.S."/>
            <person name="Froufe H.J.C."/>
            <person name="Egas C."/>
            <person name="Albuquerque L."/>
        </authorList>
    </citation>
    <scope>NUCLEOTIDE SEQUENCE [LARGE SCALE GENOMIC DNA]</scope>
    <source>
        <strain evidence="16 17">SPSP-6</strain>
    </source>
</reference>
<feature type="domain" description="UvrD-like helicase C-terminal" evidence="15">
    <location>
        <begin position="217"/>
        <end position="463"/>
    </location>
</feature>
<evidence type="ECO:0000259" key="15">
    <source>
        <dbReference type="PROSITE" id="PS51217"/>
    </source>
</evidence>
<dbReference type="GO" id="GO:0016887">
    <property type="term" value="F:ATP hydrolysis activity"/>
    <property type="evidence" value="ECO:0007669"/>
    <property type="project" value="RHEA"/>
</dbReference>
<dbReference type="InterPro" id="IPR027417">
    <property type="entry name" value="P-loop_NTPase"/>
</dbReference>
<evidence type="ECO:0000256" key="4">
    <source>
        <dbReference type="ARBA" id="ARBA00022806"/>
    </source>
</evidence>
<evidence type="ECO:0000256" key="1">
    <source>
        <dbReference type="ARBA" id="ARBA00009922"/>
    </source>
</evidence>
<comment type="similarity">
    <text evidence="1">Belongs to the helicase family. UvrD subfamily.</text>
</comment>
<evidence type="ECO:0000256" key="7">
    <source>
        <dbReference type="ARBA" id="ARBA00023235"/>
    </source>
</evidence>
<dbReference type="PROSITE" id="PS51198">
    <property type="entry name" value="UVRD_HELICASE_ATP_BIND"/>
    <property type="match status" value="1"/>
</dbReference>
<dbReference type="Pfam" id="PF00580">
    <property type="entry name" value="UvrD-helicase"/>
    <property type="match status" value="1"/>
</dbReference>
<dbReference type="Proteomes" id="UP000318294">
    <property type="component" value="Unassembled WGS sequence"/>
</dbReference>
<dbReference type="SUPFAM" id="SSF52540">
    <property type="entry name" value="P-loop containing nucleoside triphosphate hydrolases"/>
    <property type="match status" value="1"/>
</dbReference>
<evidence type="ECO:0000256" key="12">
    <source>
        <dbReference type="PROSITE-ProRule" id="PRU00560"/>
    </source>
</evidence>
<accession>A0A554XI04</accession>
<feature type="domain" description="UvrD-like helicase ATP-binding" evidence="14">
    <location>
        <begin position="1"/>
        <end position="216"/>
    </location>
</feature>
<dbReference type="EC" id="5.6.2.4" evidence="9"/>
<evidence type="ECO:0000259" key="14">
    <source>
        <dbReference type="PROSITE" id="PS51198"/>
    </source>
</evidence>
<comment type="catalytic activity">
    <reaction evidence="8">
        <text>Couples ATP hydrolysis with the unwinding of duplex DNA by translocating in the 3'-5' direction.</text>
        <dbReference type="EC" id="5.6.2.4"/>
    </reaction>
</comment>
<evidence type="ECO:0000256" key="11">
    <source>
        <dbReference type="ARBA" id="ARBA00048988"/>
    </source>
</evidence>
<comment type="caution">
    <text evidence="12">Lacks conserved residue(s) required for the propagation of feature annotation.</text>
</comment>
<evidence type="ECO:0000256" key="13">
    <source>
        <dbReference type="SAM" id="MobiDB-lite"/>
    </source>
</evidence>
<keyword evidence="3 12" id="KW-0378">Hydrolase</keyword>
<comment type="catalytic activity">
    <reaction evidence="11">
        <text>ATP + H2O = ADP + phosphate + H(+)</text>
        <dbReference type="Rhea" id="RHEA:13065"/>
        <dbReference type="ChEBI" id="CHEBI:15377"/>
        <dbReference type="ChEBI" id="CHEBI:15378"/>
        <dbReference type="ChEBI" id="CHEBI:30616"/>
        <dbReference type="ChEBI" id="CHEBI:43474"/>
        <dbReference type="ChEBI" id="CHEBI:456216"/>
        <dbReference type="EC" id="5.6.2.4"/>
    </reaction>
</comment>
<dbReference type="GO" id="GO:0043138">
    <property type="term" value="F:3'-5' DNA helicase activity"/>
    <property type="evidence" value="ECO:0007669"/>
    <property type="project" value="UniProtKB-EC"/>
</dbReference>
<evidence type="ECO:0000256" key="5">
    <source>
        <dbReference type="ARBA" id="ARBA00022840"/>
    </source>
</evidence>